<name>A0AAV5TQ69_9BILA</name>
<evidence type="ECO:0000256" key="1">
    <source>
        <dbReference type="SAM" id="SignalP"/>
    </source>
</evidence>
<protein>
    <submittedName>
        <fullName evidence="2">Uncharacterized protein</fullName>
    </submittedName>
</protein>
<dbReference type="PANTHER" id="PTHR34401">
    <property type="entry name" value="PROTEIN CBG12388-RELATED"/>
    <property type="match status" value="1"/>
</dbReference>
<dbReference type="Proteomes" id="UP001432027">
    <property type="component" value="Unassembled WGS sequence"/>
</dbReference>
<proteinExistence type="predicted"/>
<sequence length="245" mass="27519">LATTRPMTPLSSSLILLLLAVSPSLSARTTNGTLLAHASATVQETRLCSCKEANACRRESSQQLNSCLEECSGRIESYGDNTDSYLGCFKQNSASIVEAENCLFDGLRGTYCSAHAWTATNFTDEADWDKLTEFTYSSQADQSIKGTVLWKRDEEKYNKIQNFFHCSKHCMHRRFHECTSTKGCGVRMPTLEKFEQKMRTCTKKNWKIGQSIFMTCQCLAWKNQVKELQGGACAIIGTSYYIDRA</sequence>
<keyword evidence="1" id="KW-0732">Signal</keyword>
<feature type="chain" id="PRO_5043618927" evidence="1">
    <location>
        <begin position="27"/>
        <end position="245"/>
    </location>
</feature>
<gene>
    <name evidence="2" type="ORF">PENTCL1PPCAC_18770</name>
</gene>
<evidence type="ECO:0000313" key="2">
    <source>
        <dbReference type="EMBL" id="GMS96595.1"/>
    </source>
</evidence>
<feature type="signal peptide" evidence="1">
    <location>
        <begin position="1"/>
        <end position="26"/>
    </location>
</feature>
<dbReference type="AlphaFoldDB" id="A0AAV5TQ69"/>
<feature type="non-terminal residue" evidence="2">
    <location>
        <position position="1"/>
    </location>
</feature>
<dbReference type="PANTHER" id="PTHR34401:SF6">
    <property type="entry name" value="DUF19 DOMAIN-CONTAINING PROTEIN"/>
    <property type="match status" value="1"/>
</dbReference>
<reference evidence="2" key="1">
    <citation type="submission" date="2023-10" db="EMBL/GenBank/DDBJ databases">
        <title>Genome assembly of Pristionchus species.</title>
        <authorList>
            <person name="Yoshida K."/>
            <person name="Sommer R.J."/>
        </authorList>
    </citation>
    <scope>NUCLEOTIDE SEQUENCE</scope>
    <source>
        <strain evidence="2">RS0144</strain>
    </source>
</reference>
<dbReference type="EMBL" id="BTSX01000004">
    <property type="protein sequence ID" value="GMS96595.1"/>
    <property type="molecule type" value="Genomic_DNA"/>
</dbReference>
<keyword evidence="3" id="KW-1185">Reference proteome</keyword>
<evidence type="ECO:0000313" key="3">
    <source>
        <dbReference type="Proteomes" id="UP001432027"/>
    </source>
</evidence>
<accession>A0AAV5TQ69</accession>
<organism evidence="2 3">
    <name type="scientific">Pristionchus entomophagus</name>
    <dbReference type="NCBI Taxonomy" id="358040"/>
    <lineage>
        <taxon>Eukaryota</taxon>
        <taxon>Metazoa</taxon>
        <taxon>Ecdysozoa</taxon>
        <taxon>Nematoda</taxon>
        <taxon>Chromadorea</taxon>
        <taxon>Rhabditida</taxon>
        <taxon>Rhabditina</taxon>
        <taxon>Diplogasteromorpha</taxon>
        <taxon>Diplogasteroidea</taxon>
        <taxon>Neodiplogasteridae</taxon>
        <taxon>Pristionchus</taxon>
    </lineage>
</organism>
<comment type="caution">
    <text evidence="2">The sequence shown here is derived from an EMBL/GenBank/DDBJ whole genome shotgun (WGS) entry which is preliminary data.</text>
</comment>